<dbReference type="Pfam" id="PF04055">
    <property type="entry name" value="Radical_SAM"/>
    <property type="match status" value="1"/>
</dbReference>
<dbReference type="InterPro" id="IPR034457">
    <property type="entry name" value="Organic_radical-activating"/>
</dbReference>
<comment type="similarity">
    <text evidence="2">Belongs to the organic radical-activating enzymes family.</text>
</comment>
<dbReference type="PIRSF" id="PIRSF000371">
    <property type="entry name" value="PFL_act_enz"/>
    <property type="match status" value="1"/>
</dbReference>
<comment type="caution">
    <text evidence="11">The sequence shown here is derived from an EMBL/GenBank/DDBJ whole genome shotgun (WGS) entry which is preliminary data.</text>
</comment>
<dbReference type="PANTHER" id="PTHR30352">
    <property type="entry name" value="PYRUVATE FORMATE-LYASE-ACTIVATING ENZYME"/>
    <property type="match status" value="1"/>
</dbReference>
<sequence>MCGLITEIQRFSLNDGPGIRTTIFLKGCNLHCAWCHNPETVREAKELMFYPANCIGCGHCVPVCRTGARSFAEGVLRFDRSLCVNCGACAEACFPGALEMAGRSVSVAEVMDEIVQDRAYYADSGGGVTLSGGEVFCQAEFASALIDACRELEIPVAAETNLNWHFETVRPILEKLDLIMFDVKLFDSSGHKLWTGLGNTVLLENARRLDELDIPLIARTPLIPGATDSVENIRKIAGFLADFRNLRCYELLNFNPLGESKYRALEMKNSFLSARPLKPEDLNRLREAAESAGNLKVQVG</sequence>
<evidence type="ECO:0000313" key="11">
    <source>
        <dbReference type="EMBL" id="MST99671.1"/>
    </source>
</evidence>
<dbReference type="EMBL" id="VUNS01000046">
    <property type="protein sequence ID" value="MST99671.1"/>
    <property type="molecule type" value="Genomic_DNA"/>
</dbReference>
<proteinExistence type="inferred from homology"/>
<dbReference type="InterPro" id="IPR001989">
    <property type="entry name" value="Radical_activat_CS"/>
</dbReference>
<keyword evidence="5" id="KW-0479">Metal-binding</keyword>
<feature type="domain" description="Radical SAM core" evidence="10">
    <location>
        <begin position="14"/>
        <end position="295"/>
    </location>
</feature>
<reference evidence="11 12" key="1">
    <citation type="submission" date="2019-08" db="EMBL/GenBank/DDBJ databases">
        <title>In-depth cultivation of the pig gut microbiome towards novel bacterial diversity and tailored functional studies.</title>
        <authorList>
            <person name="Wylensek D."/>
            <person name="Hitch T.C.A."/>
            <person name="Clavel T."/>
        </authorList>
    </citation>
    <scope>NUCLEOTIDE SEQUENCE [LARGE SCALE GENOMIC DNA]</scope>
    <source>
        <strain evidence="11 12">BBE-744-WT-12</strain>
    </source>
</reference>
<evidence type="ECO:0000256" key="1">
    <source>
        <dbReference type="ARBA" id="ARBA00001966"/>
    </source>
</evidence>
<dbReference type="PROSITE" id="PS51918">
    <property type="entry name" value="RADICAL_SAM"/>
    <property type="match status" value="1"/>
</dbReference>
<feature type="domain" description="4Fe-4S ferredoxin-type" evidence="9">
    <location>
        <begin position="45"/>
        <end position="73"/>
    </location>
</feature>
<dbReference type="RefSeq" id="WP_154420838.1">
    <property type="nucleotide sequence ID" value="NZ_VUNS01000046.1"/>
</dbReference>
<dbReference type="SFLD" id="SFLDG01118">
    <property type="entry name" value="activating_enzymes__group_2"/>
    <property type="match status" value="1"/>
</dbReference>
<keyword evidence="3" id="KW-0004">4Fe-4S</keyword>
<dbReference type="Proteomes" id="UP000435649">
    <property type="component" value="Unassembled WGS sequence"/>
</dbReference>
<dbReference type="InterPro" id="IPR012839">
    <property type="entry name" value="Organic_radical_activase"/>
</dbReference>
<dbReference type="GO" id="GO:0016491">
    <property type="term" value="F:oxidoreductase activity"/>
    <property type="evidence" value="ECO:0007669"/>
    <property type="project" value="UniProtKB-KW"/>
</dbReference>
<evidence type="ECO:0000259" key="9">
    <source>
        <dbReference type="PROSITE" id="PS51379"/>
    </source>
</evidence>
<keyword evidence="7" id="KW-0408">Iron</keyword>
<feature type="domain" description="4Fe-4S ferredoxin-type" evidence="9">
    <location>
        <begin position="74"/>
        <end position="103"/>
    </location>
</feature>
<dbReference type="NCBIfam" id="TIGR02494">
    <property type="entry name" value="PFLE_PFLC"/>
    <property type="match status" value="1"/>
</dbReference>
<dbReference type="PROSITE" id="PS01087">
    <property type="entry name" value="RADICAL_ACTIVATING"/>
    <property type="match status" value="1"/>
</dbReference>
<dbReference type="GO" id="GO:0046872">
    <property type="term" value="F:metal ion binding"/>
    <property type="evidence" value="ECO:0007669"/>
    <property type="project" value="UniProtKB-KW"/>
</dbReference>
<accession>A0A844GAX1</accession>
<keyword evidence="12" id="KW-1185">Reference proteome</keyword>
<protein>
    <submittedName>
        <fullName evidence="11">Glycyl-radical enzyme activating protein</fullName>
    </submittedName>
</protein>
<organism evidence="11 12">
    <name type="scientific">Victivallis lenta</name>
    <dbReference type="NCBI Taxonomy" id="2606640"/>
    <lineage>
        <taxon>Bacteria</taxon>
        <taxon>Pseudomonadati</taxon>
        <taxon>Lentisphaerota</taxon>
        <taxon>Lentisphaeria</taxon>
        <taxon>Victivallales</taxon>
        <taxon>Victivallaceae</taxon>
        <taxon>Victivallis</taxon>
    </lineage>
</organism>
<comment type="cofactor">
    <cofactor evidence="1">
        <name>[4Fe-4S] cluster</name>
        <dbReference type="ChEBI" id="CHEBI:49883"/>
    </cofactor>
</comment>
<keyword evidence="4" id="KW-0949">S-adenosyl-L-methionine</keyword>
<dbReference type="SUPFAM" id="SSF102114">
    <property type="entry name" value="Radical SAM enzymes"/>
    <property type="match status" value="1"/>
</dbReference>
<dbReference type="InterPro" id="IPR058240">
    <property type="entry name" value="rSAM_sf"/>
</dbReference>
<evidence type="ECO:0000256" key="4">
    <source>
        <dbReference type="ARBA" id="ARBA00022691"/>
    </source>
</evidence>
<dbReference type="GO" id="GO:0051539">
    <property type="term" value="F:4 iron, 4 sulfur cluster binding"/>
    <property type="evidence" value="ECO:0007669"/>
    <property type="project" value="UniProtKB-KW"/>
</dbReference>
<evidence type="ECO:0000256" key="7">
    <source>
        <dbReference type="ARBA" id="ARBA00023004"/>
    </source>
</evidence>
<dbReference type="PROSITE" id="PS51379">
    <property type="entry name" value="4FE4S_FER_2"/>
    <property type="match status" value="2"/>
</dbReference>
<dbReference type="Pfam" id="PF00037">
    <property type="entry name" value="Fer4"/>
    <property type="match status" value="2"/>
</dbReference>
<dbReference type="SFLD" id="SFLDG01066">
    <property type="entry name" value="organic_radical-activating_enz"/>
    <property type="match status" value="1"/>
</dbReference>
<dbReference type="InterPro" id="IPR040074">
    <property type="entry name" value="BssD/PflA/YjjW"/>
</dbReference>
<dbReference type="Gene3D" id="3.20.20.70">
    <property type="entry name" value="Aldolase class I"/>
    <property type="match status" value="1"/>
</dbReference>
<name>A0A844GAX1_9BACT</name>
<dbReference type="InterPro" id="IPR017896">
    <property type="entry name" value="4Fe4S_Fe-S-bd"/>
</dbReference>
<dbReference type="InterPro" id="IPR007197">
    <property type="entry name" value="rSAM"/>
</dbReference>
<evidence type="ECO:0000256" key="5">
    <source>
        <dbReference type="ARBA" id="ARBA00022723"/>
    </source>
</evidence>
<evidence type="ECO:0000259" key="10">
    <source>
        <dbReference type="PROSITE" id="PS51918"/>
    </source>
</evidence>
<dbReference type="SUPFAM" id="SSF54862">
    <property type="entry name" value="4Fe-4S ferredoxins"/>
    <property type="match status" value="1"/>
</dbReference>
<evidence type="ECO:0000256" key="2">
    <source>
        <dbReference type="ARBA" id="ARBA00009777"/>
    </source>
</evidence>
<dbReference type="PANTHER" id="PTHR30352:SF4">
    <property type="entry name" value="PYRUVATE FORMATE-LYASE 2-ACTIVATING ENZYME"/>
    <property type="match status" value="1"/>
</dbReference>
<dbReference type="SFLD" id="SFLDS00029">
    <property type="entry name" value="Radical_SAM"/>
    <property type="match status" value="1"/>
</dbReference>
<gene>
    <name evidence="11" type="ORF">FYJ85_21815</name>
</gene>
<evidence type="ECO:0000256" key="6">
    <source>
        <dbReference type="ARBA" id="ARBA00023002"/>
    </source>
</evidence>
<keyword evidence="6" id="KW-0560">Oxidoreductase</keyword>
<dbReference type="AlphaFoldDB" id="A0A844GAX1"/>
<evidence type="ECO:0000313" key="12">
    <source>
        <dbReference type="Proteomes" id="UP000435649"/>
    </source>
</evidence>
<dbReference type="InterPro" id="IPR013785">
    <property type="entry name" value="Aldolase_TIM"/>
</dbReference>
<evidence type="ECO:0000256" key="8">
    <source>
        <dbReference type="ARBA" id="ARBA00023014"/>
    </source>
</evidence>
<keyword evidence="8" id="KW-0411">Iron-sulfur</keyword>
<evidence type="ECO:0000256" key="3">
    <source>
        <dbReference type="ARBA" id="ARBA00022485"/>
    </source>
</evidence>